<feature type="compositionally biased region" description="Basic and acidic residues" evidence="1">
    <location>
        <begin position="298"/>
        <end position="308"/>
    </location>
</feature>
<evidence type="ECO:0000313" key="3">
    <source>
        <dbReference type="Proteomes" id="UP000198341"/>
    </source>
</evidence>
<organism evidence="2 3">
    <name type="scientific">Bathycoccus prasinos</name>
    <dbReference type="NCBI Taxonomy" id="41875"/>
    <lineage>
        <taxon>Eukaryota</taxon>
        <taxon>Viridiplantae</taxon>
        <taxon>Chlorophyta</taxon>
        <taxon>Mamiellophyceae</taxon>
        <taxon>Mamiellales</taxon>
        <taxon>Bathycoccaceae</taxon>
        <taxon>Bathycoccus</taxon>
    </lineage>
</organism>
<feature type="region of interest" description="Disordered" evidence="1">
    <location>
        <begin position="264"/>
        <end position="308"/>
    </location>
</feature>
<name>K8EKF5_9CHLO</name>
<dbReference type="EMBL" id="FO082268">
    <property type="protein sequence ID" value="CCO18506.1"/>
    <property type="molecule type" value="Genomic_DNA"/>
</dbReference>
<evidence type="ECO:0000313" key="2">
    <source>
        <dbReference type="EMBL" id="CCO18506.1"/>
    </source>
</evidence>
<dbReference type="KEGG" id="bpg:Bathy11g01680"/>
<keyword evidence="3" id="KW-1185">Reference proteome</keyword>
<feature type="region of interest" description="Disordered" evidence="1">
    <location>
        <begin position="160"/>
        <end position="179"/>
    </location>
</feature>
<feature type="region of interest" description="Disordered" evidence="1">
    <location>
        <begin position="213"/>
        <end position="249"/>
    </location>
</feature>
<feature type="compositionally biased region" description="Basic and acidic residues" evidence="1">
    <location>
        <begin position="239"/>
        <end position="249"/>
    </location>
</feature>
<evidence type="ECO:0000256" key="1">
    <source>
        <dbReference type="SAM" id="MobiDB-lite"/>
    </source>
</evidence>
<proteinExistence type="predicted"/>
<dbReference type="AlphaFoldDB" id="K8EKF5"/>
<accession>K8EKF5</accession>
<dbReference type="RefSeq" id="XP_007510161.1">
    <property type="nucleotide sequence ID" value="XM_007510099.1"/>
</dbReference>
<sequence>MVHAIAYWKPTKEDNKNQASSSQFESINFPPSAYVRFNSHLLSRLNRLDDGENETNTRASVTLYKRNEANKGGPFVVGLTDAERERIREQFYVVEVFESSKSKKFVFAKKKTNEREYIEELKSVNPTEYARDSGSRFHEVQFVRKFVCKETTAIDDEEDVDDAFSPTDTKTKKKRKKRRYTVRVGRVEDAKAGSRMVCGSVVEVSRLDCVGVGDGKQEQEDDDGGEGAARTTKRKRTPPRSEKDAETDKKKLLRVLEKITATAEGILADERKESAKTAKAAKVGGGGGGGEDDDDDEKATKKEEGKKTGEFVDATAKWTLLLDQNDSGEETTTTASSGFDVHPAAMYCALVASAFE</sequence>
<dbReference type="GeneID" id="19012848"/>
<dbReference type="Proteomes" id="UP000198341">
    <property type="component" value="Chromosome 11"/>
</dbReference>
<protein>
    <submittedName>
        <fullName evidence="2">Uncharacterized protein</fullName>
    </submittedName>
</protein>
<reference evidence="2 3" key="1">
    <citation type="submission" date="2011-10" db="EMBL/GenBank/DDBJ databases">
        <authorList>
            <person name="Genoscope - CEA"/>
        </authorList>
    </citation>
    <scope>NUCLEOTIDE SEQUENCE [LARGE SCALE GENOMIC DNA]</scope>
    <source>
        <strain evidence="2 3">RCC 1105</strain>
    </source>
</reference>
<gene>
    <name evidence="2" type="ordered locus">Bathy11g01680</name>
</gene>